<keyword evidence="8" id="KW-1185">Reference proteome</keyword>
<dbReference type="KEGG" id="cbar:PATL70BA_2958"/>
<organism evidence="7 8">
    <name type="scientific">Petrocella atlantisensis</name>
    <dbReference type="NCBI Taxonomy" id="2173034"/>
    <lineage>
        <taxon>Bacteria</taxon>
        <taxon>Bacillati</taxon>
        <taxon>Bacillota</taxon>
        <taxon>Clostridia</taxon>
        <taxon>Lachnospirales</taxon>
        <taxon>Vallitaleaceae</taxon>
        <taxon>Petrocella</taxon>
    </lineage>
</organism>
<dbReference type="PANTHER" id="PTHR30480:SF13">
    <property type="entry name" value="BETA-HEXOSAMINIDASE"/>
    <property type="match status" value="1"/>
</dbReference>
<dbReference type="Pfam" id="PF00933">
    <property type="entry name" value="Glyco_hydro_3"/>
    <property type="match status" value="1"/>
</dbReference>
<gene>
    <name evidence="7" type="ORF">PATL70BA_2958</name>
</gene>
<protein>
    <recommendedName>
        <fullName evidence="3">beta-N-acetylhexosaminidase</fullName>
        <ecNumber evidence="3">3.2.1.52</ecNumber>
    </recommendedName>
</protein>
<evidence type="ECO:0000256" key="1">
    <source>
        <dbReference type="ARBA" id="ARBA00001231"/>
    </source>
</evidence>
<dbReference type="GO" id="GO:0004563">
    <property type="term" value="F:beta-N-acetylhexosaminidase activity"/>
    <property type="evidence" value="ECO:0007669"/>
    <property type="project" value="UniProtKB-EC"/>
</dbReference>
<evidence type="ECO:0000313" key="8">
    <source>
        <dbReference type="Proteomes" id="UP000279029"/>
    </source>
</evidence>
<dbReference type="Proteomes" id="UP000279029">
    <property type="component" value="Chromosome"/>
</dbReference>
<dbReference type="AlphaFoldDB" id="A0A3P7PIV3"/>
<evidence type="ECO:0000256" key="5">
    <source>
        <dbReference type="ARBA" id="ARBA00023295"/>
    </source>
</evidence>
<comment type="similarity">
    <text evidence="2">Belongs to the glycosyl hydrolase 3 family.</text>
</comment>
<evidence type="ECO:0000259" key="6">
    <source>
        <dbReference type="Pfam" id="PF00933"/>
    </source>
</evidence>
<dbReference type="GO" id="GO:0005975">
    <property type="term" value="P:carbohydrate metabolic process"/>
    <property type="evidence" value="ECO:0007669"/>
    <property type="project" value="InterPro"/>
</dbReference>
<dbReference type="EC" id="3.2.1.52" evidence="3"/>
<proteinExistence type="inferred from homology"/>
<evidence type="ECO:0000256" key="4">
    <source>
        <dbReference type="ARBA" id="ARBA00022801"/>
    </source>
</evidence>
<dbReference type="InterPro" id="IPR001764">
    <property type="entry name" value="Glyco_hydro_3_N"/>
</dbReference>
<dbReference type="InterPro" id="IPR036962">
    <property type="entry name" value="Glyco_hydro_3_N_sf"/>
</dbReference>
<sequence length="431" mass="48193">MMKRVWILMLLLLLSGCQIGNEKLNQQDQNIEENLQETVTPAIDSELDLEGENEDLLEEELVFEVLNEAIQLEMSIDEIISNLSLEAKVAQMFYVTLEDYERTGLPYGGIIFFKHNMITATQTQNIITKIQSELTIPAFIGIDEEGGLVSRITGESSIGGTKIPDAWVLGHVTTPNAVYIANEIIAKEIRTLGFNMNFAPVGDIHTNPENPIIGYRAFSDDPKVVSEKVMEAIKAFQEQDIIPVIKHYPGHGDTLNDSHLETVSLNHDLSRLMSIELVPFIEAIEGGVDVVMVGHLQVPKITGDTTPASLSEIMIQEILIDELGFEGLIVSDALNMKSIVDHYSTEVMIDKGLDAGLSLFLMPEKVDEAYGYLLEKAKASKDIEKKIDKELRKIIRLKLENNLFEHRNQVLKDPVIGKVEDQEKIVDLLNE</sequence>
<dbReference type="Gene3D" id="3.20.20.300">
    <property type="entry name" value="Glycoside hydrolase, family 3, N-terminal domain"/>
    <property type="match status" value="1"/>
</dbReference>
<accession>A0A3P7PIV3</accession>
<dbReference type="PANTHER" id="PTHR30480">
    <property type="entry name" value="BETA-HEXOSAMINIDASE-RELATED"/>
    <property type="match status" value="1"/>
</dbReference>
<keyword evidence="4" id="KW-0378">Hydrolase</keyword>
<dbReference type="PROSITE" id="PS51257">
    <property type="entry name" value="PROKAR_LIPOPROTEIN"/>
    <property type="match status" value="1"/>
</dbReference>
<dbReference type="GO" id="GO:0009254">
    <property type="term" value="P:peptidoglycan turnover"/>
    <property type="evidence" value="ECO:0007669"/>
    <property type="project" value="TreeGrafter"/>
</dbReference>
<name>A0A3P7PIV3_9FIRM</name>
<reference evidence="7 8" key="1">
    <citation type="submission" date="2018-09" db="EMBL/GenBank/DDBJ databases">
        <authorList>
            <person name="Postec A."/>
        </authorList>
    </citation>
    <scope>NUCLEOTIDE SEQUENCE [LARGE SCALE GENOMIC DNA]</scope>
    <source>
        <strain evidence="7">70B-A</strain>
    </source>
</reference>
<dbReference type="RefSeq" id="WP_125137939.1">
    <property type="nucleotide sequence ID" value="NZ_LR130778.1"/>
</dbReference>
<keyword evidence="5" id="KW-0326">Glycosidase</keyword>
<feature type="domain" description="Glycoside hydrolase family 3 N-terminal" evidence="6">
    <location>
        <begin position="106"/>
        <end position="397"/>
    </location>
</feature>
<evidence type="ECO:0000256" key="3">
    <source>
        <dbReference type="ARBA" id="ARBA00012663"/>
    </source>
</evidence>
<comment type="catalytic activity">
    <reaction evidence="1">
        <text>Hydrolysis of terminal non-reducing N-acetyl-D-hexosamine residues in N-acetyl-beta-D-hexosaminides.</text>
        <dbReference type="EC" id="3.2.1.52"/>
    </reaction>
</comment>
<evidence type="ECO:0000313" key="7">
    <source>
        <dbReference type="EMBL" id="VDN48868.1"/>
    </source>
</evidence>
<dbReference type="OrthoDB" id="9805821at2"/>
<dbReference type="EMBL" id="LR130778">
    <property type="protein sequence ID" value="VDN48868.1"/>
    <property type="molecule type" value="Genomic_DNA"/>
</dbReference>
<dbReference type="SUPFAM" id="SSF51445">
    <property type="entry name" value="(Trans)glycosidases"/>
    <property type="match status" value="1"/>
</dbReference>
<dbReference type="InterPro" id="IPR050226">
    <property type="entry name" value="NagZ_Beta-hexosaminidase"/>
</dbReference>
<dbReference type="InterPro" id="IPR017853">
    <property type="entry name" value="GH"/>
</dbReference>
<evidence type="ECO:0000256" key="2">
    <source>
        <dbReference type="ARBA" id="ARBA00005336"/>
    </source>
</evidence>